<keyword evidence="1" id="KW-0547">Nucleotide-binding</keyword>
<evidence type="ECO:0000256" key="2">
    <source>
        <dbReference type="ARBA" id="ARBA00022801"/>
    </source>
</evidence>
<dbReference type="EMBL" id="GL988046">
    <property type="protein sequence ID" value="EGS18202.1"/>
    <property type="molecule type" value="Genomic_DNA"/>
</dbReference>
<dbReference type="RefSeq" id="XP_006696533.1">
    <property type="nucleotide sequence ID" value="XM_006696470.1"/>
</dbReference>
<evidence type="ECO:0000313" key="6">
    <source>
        <dbReference type="EMBL" id="EGS18202.1"/>
    </source>
</evidence>
<dbReference type="Proteomes" id="UP000008066">
    <property type="component" value="Unassembled WGS sequence"/>
</dbReference>
<dbReference type="GO" id="GO:0006281">
    <property type="term" value="P:DNA repair"/>
    <property type="evidence" value="ECO:0007669"/>
    <property type="project" value="TreeGrafter"/>
</dbReference>
<keyword evidence="3" id="KW-0347">Helicase</keyword>
<dbReference type="InterPro" id="IPR027417">
    <property type="entry name" value="P-loop_NTPase"/>
</dbReference>
<dbReference type="InterPro" id="IPR000330">
    <property type="entry name" value="SNF2_N"/>
</dbReference>
<gene>
    <name evidence="6" type="ORF">CTHT_0062170</name>
</gene>
<evidence type="ECO:0000256" key="3">
    <source>
        <dbReference type="ARBA" id="ARBA00022806"/>
    </source>
</evidence>
<dbReference type="HOGENOM" id="CLU_567402_0_0_1"/>
<accession>G0SE25</accession>
<dbReference type="SUPFAM" id="SSF52540">
    <property type="entry name" value="P-loop containing nucleoside triphosphate hydrolases"/>
    <property type="match status" value="1"/>
</dbReference>
<evidence type="ECO:0000259" key="5">
    <source>
        <dbReference type="Pfam" id="PF00176"/>
    </source>
</evidence>
<feature type="domain" description="SNF2 N-terminal" evidence="5">
    <location>
        <begin position="310"/>
        <end position="458"/>
    </location>
</feature>
<proteinExistence type="predicted"/>
<dbReference type="AlphaFoldDB" id="G0SE25"/>
<dbReference type="GO" id="GO:0016787">
    <property type="term" value="F:hydrolase activity"/>
    <property type="evidence" value="ECO:0007669"/>
    <property type="project" value="UniProtKB-KW"/>
</dbReference>
<evidence type="ECO:0000256" key="1">
    <source>
        <dbReference type="ARBA" id="ARBA00022741"/>
    </source>
</evidence>
<dbReference type="Pfam" id="PF00176">
    <property type="entry name" value="SNF2-rel_dom"/>
    <property type="match status" value="1"/>
</dbReference>
<dbReference type="InterPro" id="IPR038718">
    <property type="entry name" value="SNF2-like_sf"/>
</dbReference>
<keyword evidence="2" id="KW-0378">Hydrolase</keyword>
<dbReference type="KEGG" id="cthr:CTHT_0062170"/>
<evidence type="ECO:0000313" key="7">
    <source>
        <dbReference type="Proteomes" id="UP000008066"/>
    </source>
</evidence>
<dbReference type="GO" id="GO:0005634">
    <property type="term" value="C:nucleus"/>
    <property type="evidence" value="ECO:0007669"/>
    <property type="project" value="TreeGrafter"/>
</dbReference>
<dbReference type="GO" id="GO:0004386">
    <property type="term" value="F:helicase activity"/>
    <property type="evidence" value="ECO:0007669"/>
    <property type="project" value="UniProtKB-KW"/>
</dbReference>
<dbReference type="InterPro" id="IPR050628">
    <property type="entry name" value="SNF2_RAD54_helicase_TF"/>
</dbReference>
<dbReference type="eggNOG" id="KOG1002">
    <property type="taxonomic scope" value="Eukaryota"/>
</dbReference>
<dbReference type="STRING" id="759272.G0SE25"/>
<dbReference type="GO" id="GO:0008094">
    <property type="term" value="F:ATP-dependent activity, acting on DNA"/>
    <property type="evidence" value="ECO:0007669"/>
    <property type="project" value="TreeGrafter"/>
</dbReference>
<evidence type="ECO:0000256" key="4">
    <source>
        <dbReference type="ARBA" id="ARBA00022840"/>
    </source>
</evidence>
<dbReference type="GO" id="GO:0005524">
    <property type="term" value="F:ATP binding"/>
    <property type="evidence" value="ECO:0007669"/>
    <property type="project" value="UniProtKB-KW"/>
</dbReference>
<keyword evidence="4" id="KW-0067">ATP-binding</keyword>
<name>G0SE25_CHATD</name>
<dbReference type="GeneID" id="18260255"/>
<dbReference type="PANTHER" id="PTHR45626">
    <property type="entry name" value="TRANSCRIPTION TERMINATION FACTOR 2-RELATED"/>
    <property type="match status" value="1"/>
</dbReference>
<dbReference type="Gene3D" id="3.40.50.10810">
    <property type="entry name" value="Tandem AAA-ATPase domain"/>
    <property type="match status" value="1"/>
</dbReference>
<organism evidence="7">
    <name type="scientific">Chaetomium thermophilum (strain DSM 1495 / CBS 144.50 / IMI 039719)</name>
    <name type="common">Thermochaetoides thermophila</name>
    <dbReference type="NCBI Taxonomy" id="759272"/>
    <lineage>
        <taxon>Eukaryota</taxon>
        <taxon>Fungi</taxon>
        <taxon>Dikarya</taxon>
        <taxon>Ascomycota</taxon>
        <taxon>Pezizomycotina</taxon>
        <taxon>Sordariomycetes</taxon>
        <taxon>Sordariomycetidae</taxon>
        <taxon>Sordariales</taxon>
        <taxon>Chaetomiaceae</taxon>
        <taxon>Thermochaetoides</taxon>
    </lineage>
</organism>
<protein>
    <recommendedName>
        <fullName evidence="5">SNF2 N-terminal domain-containing protein</fullName>
    </recommendedName>
</protein>
<sequence>MADFKNNASAGRAKNVGIPIDPALLAWDAAQQTSSSSSSLRTATCMHSGEGLVRSPAAVRPGAVPSRSARLAAPSFSLSAPAVLFTSSRVPGLSTPPAPAHAFAAVHAHTGHLSMPVPSTSSDLDAMLEEVLTRSSPALQLAVPFDSSVLGPAEAPFPSSSSAFPGYPDPKYAAVFEGYDSIRGACDDDEDDDSDVFDVLAAPANVFVMQTPATSAPVAPNVDFATCPPAFTLAAAPESDFAPAASFTLLAAVPAVTAPVVPALMPAAPAARDRQALDQALRNIASIQPIVPVAASQPDSITRRPLSLAQLEGLNWMAQMEQTQFRGGFIDADKMQLLAYIIADRSPEQAKPNLVISNVQGRDAWAVAVQEFRDNYLDQAISQTFRTVPWEANGARSGGRSQADTLRHFDLVIVSYQTLKSQYQRERRPNDPRESPLHSIDWHRVIFDEGDFLKGGRQPHSAGLLSHPGYVSLVPDREASA</sequence>
<keyword evidence="7" id="KW-1185">Reference proteome</keyword>
<dbReference type="PANTHER" id="PTHR45626:SF17">
    <property type="entry name" value="HELICASE-LIKE TRANSCRIPTION FACTOR"/>
    <property type="match status" value="1"/>
</dbReference>
<reference evidence="6 7" key="1">
    <citation type="journal article" date="2011" name="Cell">
        <title>Insight into structure and assembly of the nuclear pore complex by utilizing the genome of a eukaryotic thermophile.</title>
        <authorList>
            <person name="Amlacher S."/>
            <person name="Sarges P."/>
            <person name="Flemming D."/>
            <person name="van Noort V."/>
            <person name="Kunze R."/>
            <person name="Devos D.P."/>
            <person name="Arumugam M."/>
            <person name="Bork P."/>
            <person name="Hurt E."/>
        </authorList>
    </citation>
    <scope>NUCLEOTIDE SEQUENCE [LARGE SCALE GENOMIC DNA]</scope>
    <source>
        <strain evidence="7">DSM 1495 / CBS 144.50 / IMI 039719</strain>
    </source>
</reference>